<accession>A0A9P8UPT8</accession>
<dbReference type="GeneID" id="70124681"/>
<dbReference type="RefSeq" id="XP_045960398.1">
    <property type="nucleotide sequence ID" value="XM_046095788.1"/>
</dbReference>
<evidence type="ECO:0000313" key="2">
    <source>
        <dbReference type="EMBL" id="KAH6656133.1"/>
    </source>
</evidence>
<feature type="region of interest" description="Disordered" evidence="1">
    <location>
        <begin position="82"/>
        <end position="125"/>
    </location>
</feature>
<evidence type="ECO:0000313" key="3">
    <source>
        <dbReference type="Proteomes" id="UP000758603"/>
    </source>
</evidence>
<proteinExistence type="predicted"/>
<dbReference type="Proteomes" id="UP000758603">
    <property type="component" value="Unassembled WGS sequence"/>
</dbReference>
<reference evidence="2" key="1">
    <citation type="journal article" date="2021" name="Nat. Commun.">
        <title>Genetic determinants of endophytism in the Arabidopsis root mycobiome.</title>
        <authorList>
            <person name="Mesny F."/>
            <person name="Miyauchi S."/>
            <person name="Thiergart T."/>
            <person name="Pickel B."/>
            <person name="Atanasova L."/>
            <person name="Karlsson M."/>
            <person name="Huettel B."/>
            <person name="Barry K.W."/>
            <person name="Haridas S."/>
            <person name="Chen C."/>
            <person name="Bauer D."/>
            <person name="Andreopoulos W."/>
            <person name="Pangilinan J."/>
            <person name="LaButti K."/>
            <person name="Riley R."/>
            <person name="Lipzen A."/>
            <person name="Clum A."/>
            <person name="Drula E."/>
            <person name="Henrissat B."/>
            <person name="Kohler A."/>
            <person name="Grigoriev I.V."/>
            <person name="Martin F.M."/>
            <person name="Hacquard S."/>
        </authorList>
    </citation>
    <scope>NUCLEOTIDE SEQUENCE</scope>
    <source>
        <strain evidence="2">MPI-SDFR-AT-0073</strain>
    </source>
</reference>
<keyword evidence="3" id="KW-1185">Reference proteome</keyword>
<dbReference type="EMBL" id="JAGPXC010000003">
    <property type="protein sequence ID" value="KAH6656133.1"/>
    <property type="molecule type" value="Genomic_DNA"/>
</dbReference>
<sequence length="221" mass="22430">MVPSYRYGSAGRTSVYVDPEASNYSYGNLVHRPAVSHDLPTLSLSGQYPSSSKSSACHSSDVGYTGLNSTFDTYGSATLPSNVSARSAHPDAGTYQSTAGAAGAAGDGVDNTEHPSYRSAHESDSYIYSDRLDNRRDLRTSGSTGAGSVLSNGQIYIPETQSHASAHGYSISATNTAAAGATVQPGGIEGATTAVGAGGGCVTSQVQAAGHRRSAGNLRGA</sequence>
<dbReference type="OrthoDB" id="5394557at2759"/>
<comment type="caution">
    <text evidence="2">The sequence shown here is derived from an EMBL/GenBank/DDBJ whole genome shotgun (WGS) entry which is preliminary data.</text>
</comment>
<gene>
    <name evidence="2" type="ORF">BKA67DRAFT_256064</name>
</gene>
<protein>
    <submittedName>
        <fullName evidence="2">Uncharacterized protein</fullName>
    </submittedName>
</protein>
<organism evidence="2 3">
    <name type="scientific">Truncatella angustata</name>
    <dbReference type="NCBI Taxonomy" id="152316"/>
    <lineage>
        <taxon>Eukaryota</taxon>
        <taxon>Fungi</taxon>
        <taxon>Dikarya</taxon>
        <taxon>Ascomycota</taxon>
        <taxon>Pezizomycotina</taxon>
        <taxon>Sordariomycetes</taxon>
        <taxon>Xylariomycetidae</taxon>
        <taxon>Amphisphaeriales</taxon>
        <taxon>Sporocadaceae</taxon>
        <taxon>Truncatella</taxon>
    </lineage>
</organism>
<feature type="compositionally biased region" description="Basic and acidic residues" evidence="1">
    <location>
        <begin position="111"/>
        <end position="125"/>
    </location>
</feature>
<dbReference type="AlphaFoldDB" id="A0A9P8UPT8"/>
<evidence type="ECO:0000256" key="1">
    <source>
        <dbReference type="SAM" id="MobiDB-lite"/>
    </source>
</evidence>
<name>A0A9P8UPT8_9PEZI</name>